<evidence type="ECO:0000259" key="1">
    <source>
        <dbReference type="Pfam" id="PF04073"/>
    </source>
</evidence>
<protein>
    <submittedName>
        <fullName evidence="2">Proline--tRNA ligase</fullName>
    </submittedName>
</protein>
<organism evidence="2 3">
    <name type="scientific">Intestinibaculum porci</name>
    <dbReference type="NCBI Taxonomy" id="2487118"/>
    <lineage>
        <taxon>Bacteria</taxon>
        <taxon>Bacillati</taxon>
        <taxon>Bacillota</taxon>
        <taxon>Erysipelotrichia</taxon>
        <taxon>Erysipelotrichales</taxon>
        <taxon>Erysipelotrichaceae</taxon>
        <taxon>Intestinibaculum</taxon>
    </lineage>
</organism>
<proteinExistence type="predicted"/>
<dbReference type="SUPFAM" id="SSF55826">
    <property type="entry name" value="YbaK/ProRS associated domain"/>
    <property type="match status" value="1"/>
</dbReference>
<sequence length="156" mass="17588">MSLQKVQNYFKQYHMEDRIIVLEDSSATVEEAASALHTRKARIAKTMSFLVDDQVNLIVMAGDVKIDNHKYKEVFHKKCKMVPYDQVEEKTGHQVGGVCPFALSDDIHVYLDDSLKRFSTVFPAAGNSHSAIELTLDELAAYGHNTKWIDVTKAIS</sequence>
<dbReference type="Proteomes" id="UP000268059">
    <property type="component" value="Chromosome"/>
</dbReference>
<dbReference type="GO" id="GO:0002161">
    <property type="term" value="F:aminoacyl-tRNA deacylase activity"/>
    <property type="evidence" value="ECO:0007669"/>
    <property type="project" value="InterPro"/>
</dbReference>
<keyword evidence="3" id="KW-1185">Reference proteome</keyword>
<evidence type="ECO:0000313" key="2">
    <source>
        <dbReference type="EMBL" id="BBH25635.1"/>
    </source>
</evidence>
<reference evidence="2 3" key="1">
    <citation type="submission" date="2018-11" db="EMBL/GenBank/DDBJ databases">
        <title>Novel Erysipelotrichaceae bacterium isolated from small intestine of a swine.</title>
        <authorList>
            <person name="Kim J.S."/>
            <person name="Choe H."/>
            <person name="Lee Y.R."/>
            <person name="Kim K.M."/>
            <person name="Park D.S."/>
        </authorList>
    </citation>
    <scope>NUCLEOTIDE SEQUENCE [LARGE SCALE GENOMIC DNA]</scope>
    <source>
        <strain evidence="2 3">SG0102</strain>
    </source>
</reference>
<accession>A0A3G9JBA2</accession>
<dbReference type="KEGG" id="ebm:SG0102_05690"/>
<gene>
    <name evidence="2" type="ORF">SG0102_05690</name>
</gene>
<dbReference type="FunCoup" id="A0A3G9JBA2">
    <property type="interactions" value="6"/>
</dbReference>
<evidence type="ECO:0000313" key="3">
    <source>
        <dbReference type="Proteomes" id="UP000268059"/>
    </source>
</evidence>
<dbReference type="Gene3D" id="3.90.960.10">
    <property type="entry name" value="YbaK/aminoacyl-tRNA synthetase-associated domain"/>
    <property type="match status" value="1"/>
</dbReference>
<dbReference type="PANTHER" id="PTHR30411:SF1">
    <property type="entry name" value="CYTOPLASMIC PROTEIN"/>
    <property type="match status" value="1"/>
</dbReference>
<dbReference type="CDD" id="cd04333">
    <property type="entry name" value="ProX_deacylase"/>
    <property type="match status" value="1"/>
</dbReference>
<dbReference type="RefSeq" id="WP_125118565.1">
    <property type="nucleotide sequence ID" value="NZ_AP019309.1"/>
</dbReference>
<keyword evidence="2" id="KW-0436">Ligase</keyword>
<dbReference type="PANTHER" id="PTHR30411">
    <property type="entry name" value="CYTOPLASMIC PROTEIN"/>
    <property type="match status" value="1"/>
</dbReference>
<dbReference type="AlphaFoldDB" id="A0A3G9JBA2"/>
<dbReference type="InParanoid" id="A0A3G9JBA2"/>
<name>A0A3G9JBA2_9FIRM</name>
<dbReference type="OrthoDB" id="9798760at2"/>
<dbReference type="EMBL" id="AP019309">
    <property type="protein sequence ID" value="BBH25635.1"/>
    <property type="molecule type" value="Genomic_DNA"/>
</dbReference>
<dbReference type="InterPro" id="IPR036754">
    <property type="entry name" value="YbaK/aa-tRNA-synt-asso_dom_sf"/>
</dbReference>
<dbReference type="InterPro" id="IPR007214">
    <property type="entry name" value="YbaK/aa-tRNA-synth-assoc-dom"/>
</dbReference>
<dbReference type="Pfam" id="PF04073">
    <property type="entry name" value="tRNA_edit"/>
    <property type="match status" value="1"/>
</dbReference>
<feature type="domain" description="YbaK/aminoacyl-tRNA synthetase-associated" evidence="1">
    <location>
        <begin position="26"/>
        <end position="140"/>
    </location>
</feature>
<dbReference type="GO" id="GO:0016874">
    <property type="term" value="F:ligase activity"/>
    <property type="evidence" value="ECO:0007669"/>
    <property type="project" value="UniProtKB-KW"/>
</dbReference>